<gene>
    <name evidence="4" type="primary">DNPEP</name>
</gene>
<dbReference type="GO" id="GO:0004177">
    <property type="term" value="F:aminopeptidase activity"/>
    <property type="evidence" value="ECO:0007669"/>
    <property type="project" value="UniProtKB-KW"/>
</dbReference>
<dbReference type="GO" id="GO:0008237">
    <property type="term" value="F:metallopeptidase activity"/>
    <property type="evidence" value="ECO:0007669"/>
    <property type="project" value="UniProtKB-KW"/>
</dbReference>
<dbReference type="PANTHER" id="PTHR28570:SF3">
    <property type="entry name" value="ASPARTYL AMINOPEPTIDASE"/>
    <property type="match status" value="1"/>
</dbReference>
<dbReference type="PANTHER" id="PTHR28570">
    <property type="entry name" value="ASPARTYL AMINOPEPTIDASE"/>
    <property type="match status" value="1"/>
</dbReference>
<keyword evidence="3" id="KW-0031">Aminopeptidase</keyword>
<organism evidence="4 5">
    <name type="scientific">Bos indicus x Bos taurus</name>
    <name type="common">Hybrid cattle</name>
    <dbReference type="NCBI Taxonomy" id="30522"/>
    <lineage>
        <taxon>Eukaryota</taxon>
        <taxon>Metazoa</taxon>
        <taxon>Chordata</taxon>
        <taxon>Craniata</taxon>
        <taxon>Vertebrata</taxon>
        <taxon>Euteleostomi</taxon>
        <taxon>Mammalia</taxon>
        <taxon>Eutheria</taxon>
        <taxon>Laurasiatheria</taxon>
        <taxon>Artiodactyla</taxon>
        <taxon>Ruminantia</taxon>
        <taxon>Pecora</taxon>
        <taxon>Bovidae</taxon>
        <taxon>Bovinae</taxon>
        <taxon>Bos</taxon>
    </lineage>
</organism>
<dbReference type="GO" id="GO:0006508">
    <property type="term" value="P:proteolysis"/>
    <property type="evidence" value="ECO:0007669"/>
    <property type="project" value="UniProtKB-KW"/>
</dbReference>
<dbReference type="PRINTS" id="PR00932">
    <property type="entry name" value="AMINO1PTASE"/>
</dbReference>
<evidence type="ECO:0000313" key="5">
    <source>
        <dbReference type="Proteomes" id="UP000429181"/>
    </source>
</evidence>
<dbReference type="InterPro" id="IPR001948">
    <property type="entry name" value="Peptidase_M18"/>
</dbReference>
<keyword evidence="3" id="KW-0862">Zinc</keyword>
<sequence>MQVAMSGRARKEAVQAAARELLKFVNRSPSPFHAVAECRSRLLQAGFHELKETESWDIKPESKYFLTRNSSTIIAFAVGGQYVPGNGFSLIGAHTDSPCLRCPTSGRLEQRLVHVDRPILRIPHLAIHLQRNVNENFGPNMEMHLVPILATSIQEELEKGTPEPGPLNATDERHHSVLTSLLCAHLGLSPEDILEMELCLADTQPAVLGGAYEEFIFAPRLDNLHSCFCALQALIDSCSAPASLAADPHVRMIALYDNEEVGSESAQGAQSLLTELVLRRISASPQHLTAFEEAIPKSYMISADMAHAVHPNYLDKHEENHRPLFHKGPVIKVNSKQRYASNAVSEALIREVASSVGVPLQDLMVRNDSPCGTTIGPILASRLGLRVLDLGSPQLAMHSIRETACTTGVLQTITLFKGFFELFPSLSRSLLVD</sequence>
<keyword evidence="3" id="KW-0645">Protease</keyword>
<dbReference type="SUPFAM" id="SSF53187">
    <property type="entry name" value="Zn-dependent exopeptidases"/>
    <property type="match status" value="1"/>
</dbReference>
<proteinExistence type="inferred from homology"/>
<dbReference type="AlphaFoldDB" id="A0A4W2I4L1"/>
<evidence type="ECO:0000256" key="2">
    <source>
        <dbReference type="ARBA" id="ARBA00011965"/>
    </source>
</evidence>
<comment type="similarity">
    <text evidence="3">Belongs to the peptidase M18 family.</text>
</comment>
<keyword evidence="3" id="KW-0482">Metalloprotease</keyword>
<dbReference type="Proteomes" id="UP000429181">
    <property type="component" value="Chromosome 2"/>
</dbReference>
<dbReference type="CDD" id="cd05658">
    <property type="entry name" value="M18_DAP"/>
    <property type="match status" value="1"/>
</dbReference>
<dbReference type="EC" id="3.4.11.21" evidence="2"/>
<accession>A0A4W2I4L1</accession>
<keyword evidence="3" id="KW-0479">Metal-binding</keyword>
<dbReference type="GeneTree" id="ENSGT00390000003164"/>
<name>A0A4W2I4L1_BOBOX</name>
<dbReference type="Ensembl" id="ENSBIXT00005029457.1">
    <property type="protein sequence ID" value="ENSBIXP00005038833.1"/>
    <property type="gene ID" value="ENSBIXG00005021181.1"/>
</dbReference>
<dbReference type="Pfam" id="PF02127">
    <property type="entry name" value="Peptidase_M18"/>
    <property type="match status" value="2"/>
</dbReference>
<dbReference type="SUPFAM" id="SSF101821">
    <property type="entry name" value="Aminopeptidase/glucanase lid domain"/>
    <property type="match status" value="1"/>
</dbReference>
<evidence type="ECO:0000256" key="3">
    <source>
        <dbReference type="RuleBase" id="RU004386"/>
    </source>
</evidence>
<dbReference type="FunFam" id="3.40.630.10:FF:000152">
    <property type="entry name" value="aspartyl aminopeptidase isoform X2"/>
    <property type="match status" value="1"/>
</dbReference>
<evidence type="ECO:0000256" key="1">
    <source>
        <dbReference type="ARBA" id="ARBA00001335"/>
    </source>
</evidence>
<dbReference type="GO" id="GO:0008270">
    <property type="term" value="F:zinc ion binding"/>
    <property type="evidence" value="ECO:0007669"/>
    <property type="project" value="InterPro"/>
</dbReference>
<keyword evidence="3" id="KW-0378">Hydrolase</keyword>
<protein>
    <recommendedName>
        <fullName evidence="2">aspartyl aminopeptidase</fullName>
        <ecNumber evidence="2">3.4.11.21</ecNumber>
    </recommendedName>
</protein>
<reference evidence="4 5" key="1">
    <citation type="submission" date="2018-11" db="EMBL/GenBank/DDBJ databases">
        <title>Haplotype-resolved cattle genomes.</title>
        <authorList>
            <person name="Low W.Y."/>
            <person name="Tearle R."/>
            <person name="Bickhart D.M."/>
            <person name="Rosen B.D."/>
            <person name="Koren S."/>
            <person name="Rhie A."/>
            <person name="Hiendleder S."/>
            <person name="Phillippy A.M."/>
            <person name="Smith T.P.L."/>
            <person name="Williams J.L."/>
        </authorList>
    </citation>
    <scope>NUCLEOTIDE SEQUENCE [LARGE SCALE GENOMIC DNA]</scope>
</reference>
<reference evidence="4" key="2">
    <citation type="submission" date="2025-08" db="UniProtKB">
        <authorList>
            <consortium name="Ensembl"/>
        </authorList>
    </citation>
    <scope>IDENTIFICATION</scope>
</reference>
<dbReference type="Gene3D" id="3.40.630.10">
    <property type="entry name" value="Zn peptidases"/>
    <property type="match status" value="2"/>
</dbReference>
<comment type="catalytic activity">
    <reaction evidence="1">
        <text>Release of an N-terminal aspartate or glutamate from a peptide, with a preference for aspartate.</text>
        <dbReference type="EC" id="3.4.11.21"/>
    </reaction>
</comment>
<evidence type="ECO:0000313" key="4">
    <source>
        <dbReference type="Ensembl" id="ENSBIXP00005038833.1"/>
    </source>
</evidence>